<keyword evidence="12" id="KW-0472">Membrane</keyword>
<comment type="catalytic activity">
    <reaction evidence="16">
        <text>[GlcNAc-(1-&gt;4)-Mur2Ac(oyl-L-Ala-gamma-D-Glu-L-Lys-D-Ala-D-Ala)](n)-di-trans,octa-cis-undecaprenyl diphosphate + beta-D-GlcNAc-(1-&gt;4)-Mur2Ac(oyl-L-Ala-gamma-D-Glu-L-Lys-D-Ala-D-Ala)-di-trans,octa-cis-undecaprenyl diphosphate = [GlcNAc-(1-&gt;4)-Mur2Ac(oyl-L-Ala-gamma-D-Glu-L-Lys-D-Ala-D-Ala)](n+1)-di-trans,octa-cis-undecaprenyl diphosphate + di-trans,octa-cis-undecaprenyl diphosphate + H(+)</text>
        <dbReference type="Rhea" id="RHEA:23708"/>
        <dbReference type="Rhea" id="RHEA-COMP:9602"/>
        <dbReference type="Rhea" id="RHEA-COMP:9603"/>
        <dbReference type="ChEBI" id="CHEBI:15378"/>
        <dbReference type="ChEBI" id="CHEBI:58405"/>
        <dbReference type="ChEBI" id="CHEBI:60033"/>
        <dbReference type="ChEBI" id="CHEBI:78435"/>
        <dbReference type="EC" id="2.4.99.28"/>
    </reaction>
</comment>
<organism evidence="19 20">
    <name type="scientific">Candidatus Zambryskibacteria bacterium RIFCSPLOWO2_02_FULL_44_12b</name>
    <dbReference type="NCBI Taxonomy" id="1802772"/>
    <lineage>
        <taxon>Bacteria</taxon>
        <taxon>Candidatus Zambryskiibacteriota</taxon>
    </lineage>
</organism>
<evidence type="ECO:0000256" key="16">
    <source>
        <dbReference type="ARBA" id="ARBA00049902"/>
    </source>
</evidence>
<comment type="catalytic activity">
    <reaction evidence="15">
        <text>Preferential cleavage: (Ac)2-L-Lys-D-Ala-|-D-Ala. Also transpeptidation of peptidyl-alanyl moieties that are N-acyl substituents of D-alanine.</text>
        <dbReference type="EC" id="3.4.16.4"/>
    </reaction>
</comment>
<keyword evidence="8" id="KW-0808">Transferase</keyword>
<dbReference type="GO" id="GO:0009252">
    <property type="term" value="P:peptidoglycan biosynthetic process"/>
    <property type="evidence" value="ECO:0007669"/>
    <property type="project" value="UniProtKB-KW"/>
</dbReference>
<comment type="similarity">
    <text evidence="3">In the N-terminal section; belongs to the glycosyltransferase 51 family.</text>
</comment>
<dbReference type="GO" id="GO:0008955">
    <property type="term" value="F:peptidoglycan glycosyltransferase activity"/>
    <property type="evidence" value="ECO:0007669"/>
    <property type="project" value="UniProtKB-EC"/>
</dbReference>
<evidence type="ECO:0000256" key="8">
    <source>
        <dbReference type="ARBA" id="ARBA00022679"/>
    </source>
</evidence>
<keyword evidence="13" id="KW-0511">Multifunctional enzyme</keyword>
<feature type="domain" description="Penicillin-binding protein transpeptidase" evidence="17">
    <location>
        <begin position="328"/>
        <end position="607"/>
    </location>
</feature>
<keyword evidence="11" id="KW-0573">Peptidoglycan synthesis</keyword>
<protein>
    <submittedName>
        <fullName evidence="19">Uncharacterized protein</fullName>
    </submittedName>
</protein>
<dbReference type="InterPro" id="IPR001460">
    <property type="entry name" value="PCN-bd_Tpept"/>
</dbReference>
<dbReference type="GO" id="GO:0030288">
    <property type="term" value="C:outer membrane-bounded periplasmic space"/>
    <property type="evidence" value="ECO:0007669"/>
    <property type="project" value="TreeGrafter"/>
</dbReference>
<evidence type="ECO:0000256" key="10">
    <source>
        <dbReference type="ARBA" id="ARBA00022960"/>
    </source>
</evidence>
<name>A0A1G2UKD2_9BACT</name>
<keyword evidence="6" id="KW-0645">Protease</keyword>
<comment type="subcellular location">
    <subcellularLocation>
        <location evidence="1">Cell membrane</location>
    </subcellularLocation>
</comment>
<dbReference type="Gene3D" id="1.10.3810.10">
    <property type="entry name" value="Biosynthetic peptidoglycan transglycosylase-like"/>
    <property type="match status" value="1"/>
</dbReference>
<evidence type="ECO:0000256" key="3">
    <source>
        <dbReference type="ARBA" id="ARBA00007739"/>
    </source>
</evidence>
<keyword evidence="4" id="KW-1003">Cell membrane</keyword>
<dbReference type="SUPFAM" id="SSF56601">
    <property type="entry name" value="beta-lactamase/transpeptidase-like"/>
    <property type="match status" value="1"/>
</dbReference>
<dbReference type="InterPro" id="IPR023346">
    <property type="entry name" value="Lysozyme-like_dom_sf"/>
</dbReference>
<evidence type="ECO:0000256" key="6">
    <source>
        <dbReference type="ARBA" id="ARBA00022670"/>
    </source>
</evidence>
<dbReference type="Pfam" id="PF00905">
    <property type="entry name" value="Transpeptidase"/>
    <property type="match status" value="1"/>
</dbReference>
<dbReference type="InterPro" id="IPR036950">
    <property type="entry name" value="PBP_transglycosylase"/>
</dbReference>
<evidence type="ECO:0000313" key="20">
    <source>
        <dbReference type="Proteomes" id="UP000177202"/>
    </source>
</evidence>
<evidence type="ECO:0000256" key="15">
    <source>
        <dbReference type="ARBA" id="ARBA00034000"/>
    </source>
</evidence>
<evidence type="ECO:0000256" key="5">
    <source>
        <dbReference type="ARBA" id="ARBA00022645"/>
    </source>
</evidence>
<dbReference type="GO" id="GO:0005886">
    <property type="term" value="C:plasma membrane"/>
    <property type="evidence" value="ECO:0007669"/>
    <property type="project" value="UniProtKB-SubCell"/>
</dbReference>
<dbReference type="Proteomes" id="UP000177202">
    <property type="component" value="Unassembled WGS sequence"/>
</dbReference>
<dbReference type="GO" id="GO:0009002">
    <property type="term" value="F:serine-type D-Ala-D-Ala carboxypeptidase activity"/>
    <property type="evidence" value="ECO:0007669"/>
    <property type="project" value="UniProtKB-EC"/>
</dbReference>
<dbReference type="InterPro" id="IPR012338">
    <property type="entry name" value="Beta-lactam/transpept-like"/>
</dbReference>
<evidence type="ECO:0000256" key="4">
    <source>
        <dbReference type="ARBA" id="ARBA00022475"/>
    </source>
</evidence>
<dbReference type="GO" id="GO:0008360">
    <property type="term" value="P:regulation of cell shape"/>
    <property type="evidence" value="ECO:0007669"/>
    <property type="project" value="UniProtKB-KW"/>
</dbReference>
<dbReference type="PANTHER" id="PTHR32282:SF11">
    <property type="entry name" value="PENICILLIN-BINDING PROTEIN 1B"/>
    <property type="match status" value="1"/>
</dbReference>
<evidence type="ECO:0000259" key="17">
    <source>
        <dbReference type="Pfam" id="PF00905"/>
    </source>
</evidence>
<keyword evidence="5" id="KW-0121">Carboxypeptidase</keyword>
<comment type="similarity">
    <text evidence="2">In the C-terminal section; belongs to the transpeptidase family.</text>
</comment>
<dbReference type="EMBL" id="MHWP01000026">
    <property type="protein sequence ID" value="OHB09861.1"/>
    <property type="molecule type" value="Genomic_DNA"/>
</dbReference>
<evidence type="ECO:0000256" key="11">
    <source>
        <dbReference type="ARBA" id="ARBA00022984"/>
    </source>
</evidence>
<sequence length="691" mass="76980">MRKIRKFFQPNHSLAVAALVLFLSGLLILWVASLRIPALESIAERKVEQSTRIYDRTGTILLYDMSRDTRRVPVALENISKFARDATLAIEDKSFYSHNGFQLTSFIRAILINVSSFSFSQGGSTITQQVVKNSILTTDKSPTRKLKELILALKLEKVLTKDEILTLYLNEIPYGGTVYGIGEAAQSFFGKPASDLTLAESAYLAAVLKAPTYYSPYGTHREDLEVRKNLVLSEMLAASFISEEELIKAVGEQVEFLPRQNTGGIKAPHFVFFVIEQLVKKYGEDAVLNNGFKVITTLDYDLQQRAEAVAKKYGTINEERFKGKNNGMVAIDPKNGDILMMVGSRDYFDKDIDGNFNVTTAYRQPGSTFKPFIYATMFNKGYTDQTILYDTPIQFSPNCEPDNLITDDICYAPVNYDDRFRGPMTIRNALAQSVNIPAVQGIYLAGVNDSIATAKSMGIGSLNDPNRYGLSLVLGGGEVSLLDMVSAYSVFANDGIRNPYNPILWVEDINGDILDKYFPFPSRVLSEKTSRLITDILSDNVARTPGFGPNSALYIPVRPVAVKTGTSNDYRDAWIIGYAPNLVVGAWVGNNDNSPMEKKVSGLVVAPLWREYMEDILPLFPVETFVPSEAEDLSGFKPILRGDWTTGGIHSTLYWVNKNDPRGPMPENPSFDSQFNNWEHSVNLWARSNGH</sequence>
<evidence type="ECO:0000256" key="12">
    <source>
        <dbReference type="ARBA" id="ARBA00023136"/>
    </source>
</evidence>
<evidence type="ECO:0000313" key="19">
    <source>
        <dbReference type="EMBL" id="OHB09861.1"/>
    </source>
</evidence>
<dbReference type="FunFam" id="1.10.3810.10:FF:000001">
    <property type="entry name" value="Penicillin-binding protein 1A"/>
    <property type="match status" value="1"/>
</dbReference>
<dbReference type="GO" id="GO:0006508">
    <property type="term" value="P:proteolysis"/>
    <property type="evidence" value="ECO:0007669"/>
    <property type="project" value="UniProtKB-KW"/>
</dbReference>
<accession>A0A1G2UKD2</accession>
<comment type="caution">
    <text evidence="19">The sequence shown here is derived from an EMBL/GenBank/DDBJ whole genome shotgun (WGS) entry which is preliminary data.</text>
</comment>
<evidence type="ECO:0000256" key="2">
    <source>
        <dbReference type="ARBA" id="ARBA00007090"/>
    </source>
</evidence>
<dbReference type="InterPro" id="IPR050396">
    <property type="entry name" value="Glycosyltr_51/Transpeptidase"/>
</dbReference>
<dbReference type="SUPFAM" id="SSF53955">
    <property type="entry name" value="Lysozyme-like"/>
    <property type="match status" value="1"/>
</dbReference>
<evidence type="ECO:0000256" key="9">
    <source>
        <dbReference type="ARBA" id="ARBA00022801"/>
    </source>
</evidence>
<evidence type="ECO:0000256" key="7">
    <source>
        <dbReference type="ARBA" id="ARBA00022676"/>
    </source>
</evidence>
<evidence type="ECO:0000256" key="13">
    <source>
        <dbReference type="ARBA" id="ARBA00023268"/>
    </source>
</evidence>
<gene>
    <name evidence="19" type="ORF">A3H60_00540</name>
</gene>
<reference evidence="19 20" key="1">
    <citation type="journal article" date="2016" name="Nat. Commun.">
        <title>Thousands of microbial genomes shed light on interconnected biogeochemical processes in an aquifer system.</title>
        <authorList>
            <person name="Anantharaman K."/>
            <person name="Brown C.T."/>
            <person name="Hug L.A."/>
            <person name="Sharon I."/>
            <person name="Castelle C.J."/>
            <person name="Probst A.J."/>
            <person name="Thomas B.C."/>
            <person name="Singh A."/>
            <person name="Wilkins M.J."/>
            <person name="Karaoz U."/>
            <person name="Brodie E.L."/>
            <person name="Williams K.H."/>
            <person name="Hubbard S.S."/>
            <person name="Banfield J.F."/>
        </authorList>
    </citation>
    <scope>NUCLEOTIDE SEQUENCE [LARGE SCALE GENOMIC DNA]</scope>
</reference>
<feature type="domain" description="Glycosyl transferase family 51" evidence="18">
    <location>
        <begin position="65"/>
        <end position="235"/>
    </location>
</feature>
<dbReference type="GO" id="GO:0008658">
    <property type="term" value="F:penicillin binding"/>
    <property type="evidence" value="ECO:0007669"/>
    <property type="project" value="InterPro"/>
</dbReference>
<dbReference type="GO" id="GO:0071555">
    <property type="term" value="P:cell wall organization"/>
    <property type="evidence" value="ECO:0007669"/>
    <property type="project" value="UniProtKB-KW"/>
</dbReference>
<keyword evidence="7" id="KW-0328">Glycosyltransferase</keyword>
<dbReference type="PANTHER" id="PTHR32282">
    <property type="entry name" value="BINDING PROTEIN TRANSPEPTIDASE, PUTATIVE-RELATED"/>
    <property type="match status" value="1"/>
</dbReference>
<dbReference type="Pfam" id="PF00912">
    <property type="entry name" value="Transgly"/>
    <property type="match status" value="1"/>
</dbReference>
<keyword evidence="9" id="KW-0378">Hydrolase</keyword>
<evidence type="ECO:0000259" key="18">
    <source>
        <dbReference type="Pfam" id="PF00912"/>
    </source>
</evidence>
<keyword evidence="10" id="KW-0133">Cell shape</keyword>
<dbReference type="InterPro" id="IPR001264">
    <property type="entry name" value="Glyco_trans_51"/>
</dbReference>
<dbReference type="Gene3D" id="3.40.710.10">
    <property type="entry name" value="DD-peptidase/beta-lactamase superfamily"/>
    <property type="match status" value="1"/>
</dbReference>
<dbReference type="AlphaFoldDB" id="A0A1G2UKD2"/>
<evidence type="ECO:0000256" key="1">
    <source>
        <dbReference type="ARBA" id="ARBA00004236"/>
    </source>
</evidence>
<evidence type="ECO:0000256" key="14">
    <source>
        <dbReference type="ARBA" id="ARBA00023316"/>
    </source>
</evidence>
<dbReference type="STRING" id="1802772.A3H60_00540"/>
<keyword evidence="14" id="KW-0961">Cell wall biogenesis/degradation</keyword>
<proteinExistence type="inferred from homology"/>